<evidence type="ECO:0000256" key="2">
    <source>
        <dbReference type="ARBA" id="ARBA00022741"/>
    </source>
</evidence>
<dbReference type="EMBL" id="ML170179">
    <property type="protein sequence ID" value="TDL21747.1"/>
    <property type="molecule type" value="Genomic_DNA"/>
</dbReference>
<dbReference type="InterPro" id="IPR000253">
    <property type="entry name" value="FHA_dom"/>
</dbReference>
<accession>A0A4Y7Q271</accession>
<keyword evidence="8" id="KW-0808">Transferase</keyword>
<dbReference type="GO" id="GO:0005524">
    <property type="term" value="F:ATP binding"/>
    <property type="evidence" value="ECO:0007669"/>
    <property type="project" value="UniProtKB-UniRule"/>
</dbReference>
<dbReference type="InterPro" id="IPR000719">
    <property type="entry name" value="Prot_kinase_dom"/>
</dbReference>
<gene>
    <name evidence="8" type="ORF">BD410DRAFT_289537</name>
</gene>
<keyword evidence="8" id="KW-0418">Kinase</keyword>
<dbReference type="Pfam" id="PF00498">
    <property type="entry name" value="FHA"/>
    <property type="match status" value="1"/>
</dbReference>
<feature type="domain" description="FHA" evidence="6">
    <location>
        <begin position="56"/>
        <end position="109"/>
    </location>
</feature>
<dbReference type="InterPro" id="IPR008984">
    <property type="entry name" value="SMAD_FHA_dom_sf"/>
</dbReference>
<keyword evidence="3 4" id="KW-0067">ATP-binding</keyword>
<feature type="compositionally biased region" description="Acidic residues" evidence="5">
    <location>
        <begin position="1"/>
        <end position="12"/>
    </location>
</feature>
<dbReference type="Pfam" id="PF00069">
    <property type="entry name" value="Pkinase"/>
    <property type="match status" value="1"/>
</dbReference>
<reference evidence="8 9" key="1">
    <citation type="submission" date="2018-06" db="EMBL/GenBank/DDBJ databases">
        <title>A transcriptomic atlas of mushroom development highlights an independent origin of complex multicellularity.</title>
        <authorList>
            <consortium name="DOE Joint Genome Institute"/>
            <person name="Krizsan K."/>
            <person name="Almasi E."/>
            <person name="Merenyi Z."/>
            <person name="Sahu N."/>
            <person name="Viragh M."/>
            <person name="Koszo T."/>
            <person name="Mondo S."/>
            <person name="Kiss B."/>
            <person name="Balint B."/>
            <person name="Kues U."/>
            <person name="Barry K."/>
            <person name="Hegedus J.C."/>
            <person name="Henrissat B."/>
            <person name="Johnson J."/>
            <person name="Lipzen A."/>
            <person name="Ohm R."/>
            <person name="Nagy I."/>
            <person name="Pangilinan J."/>
            <person name="Yan J."/>
            <person name="Xiong Y."/>
            <person name="Grigoriev I.V."/>
            <person name="Hibbett D.S."/>
            <person name="Nagy L.G."/>
        </authorList>
    </citation>
    <scope>NUCLEOTIDE SEQUENCE [LARGE SCALE GENOMIC DNA]</scope>
    <source>
        <strain evidence="8 9">SZMC22713</strain>
    </source>
</reference>
<organism evidence="8 9">
    <name type="scientific">Rickenella mellea</name>
    <dbReference type="NCBI Taxonomy" id="50990"/>
    <lineage>
        <taxon>Eukaryota</taxon>
        <taxon>Fungi</taxon>
        <taxon>Dikarya</taxon>
        <taxon>Basidiomycota</taxon>
        <taxon>Agaricomycotina</taxon>
        <taxon>Agaricomycetes</taxon>
        <taxon>Hymenochaetales</taxon>
        <taxon>Rickenellaceae</taxon>
        <taxon>Rickenella</taxon>
    </lineage>
</organism>
<proteinExistence type="inferred from homology"/>
<evidence type="ECO:0000313" key="8">
    <source>
        <dbReference type="EMBL" id="TDL21747.1"/>
    </source>
</evidence>
<evidence type="ECO:0000259" key="7">
    <source>
        <dbReference type="PROSITE" id="PS50011"/>
    </source>
</evidence>
<dbReference type="PANTHER" id="PTHR24347">
    <property type="entry name" value="SERINE/THREONINE-PROTEIN KINASE"/>
    <property type="match status" value="1"/>
</dbReference>
<dbReference type="PROSITE" id="PS00107">
    <property type="entry name" value="PROTEIN_KINASE_ATP"/>
    <property type="match status" value="1"/>
</dbReference>
<name>A0A4Y7Q271_9AGAM</name>
<dbReference type="OrthoDB" id="10252171at2759"/>
<dbReference type="FunFam" id="3.30.200.20:FF:000042">
    <property type="entry name" value="Aurora kinase A"/>
    <property type="match status" value="1"/>
</dbReference>
<dbReference type="Gene3D" id="1.10.510.10">
    <property type="entry name" value="Transferase(Phosphotransferase) domain 1"/>
    <property type="match status" value="1"/>
</dbReference>
<dbReference type="SUPFAM" id="SSF56112">
    <property type="entry name" value="Protein kinase-like (PK-like)"/>
    <property type="match status" value="1"/>
</dbReference>
<sequence>MQQDDIYDEEQGIQETQPTSQHLPLPAERNAHLWGYLIPCQSQKPQIDFFKICPLVTFGRAIECAQRIDDIKISNFHCRLMWDGQENENSLVTVTDLSSNGTFINGIKIGKNHTRILRDGNEISLGSWKHQTGMEEYRYIFRFTASGQPRGELFKYYDMGNALGEGGFATVFRAVSRETGATYAVKRIPRSKFKPKDSTGKNKFMREISILEGLHHRNICKLKEAFFDPEYINLVLEYVDGGDLFKYMLQLQARHLSRQDLCAGIQAPVDEEPIRHATRQICEAVAYIHSKGIAHRDLKPDNILVTKDDPPVIKVADFGLAKAVDSKTKFMTQCGTPIFIAPEVFDRENLAEGYDHLVDSWAVGVIVFIMLTGAPPFDEDAEGVPLHIRVGQRKVVWDNLLNVQHSKEAMSFVAGLLETEPRVRMSLTQALSHIWIRSSDCDLPRDALFPEDNLSTFPRPAAAGLESAPIPSFTDTFVLDDVSQHQQLPDLDAPVEQGFRRNSIQDFSALRIPGAFPASIGPSGANAANNLGVPNGAESNGKKRKQDMLSISGSDSSSNRKSDGEAPYTSGAPPVKVQNGRGNSGGLKKKARAEAVSVGRDGGDLEVENDAPAQVPGRRRQPPRGANASPQKRA</sequence>
<evidence type="ECO:0000256" key="1">
    <source>
        <dbReference type="ARBA" id="ARBA00005575"/>
    </source>
</evidence>
<evidence type="ECO:0000256" key="3">
    <source>
        <dbReference type="ARBA" id="ARBA00022840"/>
    </source>
</evidence>
<dbReference type="SUPFAM" id="SSF49879">
    <property type="entry name" value="SMAD/FHA domain"/>
    <property type="match status" value="1"/>
</dbReference>
<keyword evidence="9" id="KW-1185">Reference proteome</keyword>
<dbReference type="InterPro" id="IPR008271">
    <property type="entry name" value="Ser/Thr_kinase_AS"/>
</dbReference>
<dbReference type="SMART" id="SM00220">
    <property type="entry name" value="S_TKc"/>
    <property type="match status" value="1"/>
</dbReference>
<dbReference type="PROSITE" id="PS00108">
    <property type="entry name" value="PROTEIN_KINASE_ST"/>
    <property type="match status" value="1"/>
</dbReference>
<dbReference type="VEuPathDB" id="FungiDB:BD410DRAFT_289537"/>
<feature type="domain" description="Protein kinase" evidence="7">
    <location>
        <begin position="157"/>
        <end position="436"/>
    </location>
</feature>
<evidence type="ECO:0000256" key="4">
    <source>
        <dbReference type="PROSITE-ProRule" id="PRU10141"/>
    </source>
</evidence>
<feature type="binding site" evidence="4">
    <location>
        <position position="186"/>
    </location>
    <ligand>
        <name>ATP</name>
        <dbReference type="ChEBI" id="CHEBI:30616"/>
    </ligand>
</feature>
<dbReference type="InterPro" id="IPR017441">
    <property type="entry name" value="Protein_kinase_ATP_BS"/>
</dbReference>
<comment type="similarity">
    <text evidence="1">Belongs to the protein kinase superfamily. CAMK Ser/Thr protein kinase family. CHEK2 subfamily.</text>
</comment>
<evidence type="ECO:0000313" key="9">
    <source>
        <dbReference type="Proteomes" id="UP000294933"/>
    </source>
</evidence>
<dbReference type="PROSITE" id="PS50006">
    <property type="entry name" value="FHA_DOMAIN"/>
    <property type="match status" value="1"/>
</dbReference>
<evidence type="ECO:0000259" key="6">
    <source>
        <dbReference type="PROSITE" id="PS50006"/>
    </source>
</evidence>
<dbReference type="InterPro" id="IPR011009">
    <property type="entry name" value="Kinase-like_dom_sf"/>
</dbReference>
<feature type="region of interest" description="Disordered" evidence="5">
    <location>
        <begin position="1"/>
        <end position="24"/>
    </location>
</feature>
<dbReference type="Gene3D" id="2.60.200.20">
    <property type="match status" value="1"/>
</dbReference>
<feature type="compositionally biased region" description="Polar residues" evidence="5">
    <location>
        <begin position="13"/>
        <end position="22"/>
    </location>
</feature>
<dbReference type="PROSITE" id="PS50011">
    <property type="entry name" value="PROTEIN_KINASE_DOM"/>
    <property type="match status" value="1"/>
</dbReference>
<dbReference type="AlphaFoldDB" id="A0A4Y7Q271"/>
<evidence type="ECO:0000256" key="5">
    <source>
        <dbReference type="SAM" id="MobiDB-lite"/>
    </source>
</evidence>
<dbReference type="GO" id="GO:0004672">
    <property type="term" value="F:protein kinase activity"/>
    <property type="evidence" value="ECO:0007669"/>
    <property type="project" value="InterPro"/>
</dbReference>
<protein>
    <submittedName>
        <fullName evidence="8">Kinase-like protein</fullName>
    </submittedName>
</protein>
<feature type="region of interest" description="Disordered" evidence="5">
    <location>
        <begin position="531"/>
        <end position="634"/>
    </location>
</feature>
<dbReference type="SMART" id="SM00240">
    <property type="entry name" value="FHA"/>
    <property type="match status" value="1"/>
</dbReference>
<keyword evidence="2 4" id="KW-0547">Nucleotide-binding</keyword>
<dbReference type="FunFam" id="1.10.510.10:FF:000571">
    <property type="entry name" value="Maternal embryonic leucine zipper kinase"/>
    <property type="match status" value="1"/>
</dbReference>
<dbReference type="Proteomes" id="UP000294933">
    <property type="component" value="Unassembled WGS sequence"/>
</dbReference>
<dbReference type="STRING" id="50990.A0A4Y7Q271"/>